<dbReference type="InterPro" id="IPR001647">
    <property type="entry name" value="HTH_TetR"/>
</dbReference>
<reference evidence="5 6" key="1">
    <citation type="submission" date="2016-10" db="EMBL/GenBank/DDBJ databases">
        <authorList>
            <person name="de Groot N.N."/>
        </authorList>
    </citation>
    <scope>NUCLEOTIDE SEQUENCE [LARGE SCALE GENOMIC DNA]</scope>
    <source>
        <strain evidence="5 6">CGMCC 4.5506</strain>
    </source>
</reference>
<evidence type="ECO:0000256" key="1">
    <source>
        <dbReference type="ARBA" id="ARBA00023015"/>
    </source>
</evidence>
<dbReference type="AlphaFoldDB" id="A0A1G6VYV9"/>
<dbReference type="PANTHER" id="PTHR30055:SF234">
    <property type="entry name" value="HTH-TYPE TRANSCRIPTIONAL REGULATOR BETI"/>
    <property type="match status" value="1"/>
</dbReference>
<evidence type="ECO:0000313" key="5">
    <source>
        <dbReference type="EMBL" id="SDD58900.1"/>
    </source>
</evidence>
<keyword evidence="2" id="KW-0238">DNA-binding</keyword>
<feature type="compositionally biased region" description="Basic and acidic residues" evidence="4">
    <location>
        <begin position="1"/>
        <end position="11"/>
    </location>
</feature>
<feature type="compositionally biased region" description="Basic and acidic residues" evidence="4">
    <location>
        <begin position="22"/>
        <end position="33"/>
    </location>
</feature>
<dbReference type="Proteomes" id="UP000199494">
    <property type="component" value="Unassembled WGS sequence"/>
</dbReference>
<evidence type="ECO:0000256" key="4">
    <source>
        <dbReference type="SAM" id="MobiDB-lite"/>
    </source>
</evidence>
<dbReference type="SUPFAM" id="SSF46689">
    <property type="entry name" value="Homeodomain-like"/>
    <property type="match status" value="1"/>
</dbReference>
<evidence type="ECO:0000313" key="6">
    <source>
        <dbReference type="Proteomes" id="UP000199494"/>
    </source>
</evidence>
<dbReference type="GO" id="GO:0003700">
    <property type="term" value="F:DNA-binding transcription factor activity"/>
    <property type="evidence" value="ECO:0007669"/>
    <property type="project" value="TreeGrafter"/>
</dbReference>
<feature type="region of interest" description="Disordered" evidence="4">
    <location>
        <begin position="1"/>
        <end position="33"/>
    </location>
</feature>
<accession>A0A1G6VYV9</accession>
<evidence type="ECO:0000256" key="2">
    <source>
        <dbReference type="ARBA" id="ARBA00023125"/>
    </source>
</evidence>
<dbReference type="InterPro" id="IPR009057">
    <property type="entry name" value="Homeodomain-like_sf"/>
</dbReference>
<dbReference type="Pfam" id="PF00440">
    <property type="entry name" value="TetR_N"/>
    <property type="match status" value="1"/>
</dbReference>
<organism evidence="5 6">
    <name type="scientific">Prauserella marina</name>
    <dbReference type="NCBI Taxonomy" id="530584"/>
    <lineage>
        <taxon>Bacteria</taxon>
        <taxon>Bacillati</taxon>
        <taxon>Actinomycetota</taxon>
        <taxon>Actinomycetes</taxon>
        <taxon>Pseudonocardiales</taxon>
        <taxon>Pseudonocardiaceae</taxon>
        <taxon>Prauserella</taxon>
    </lineage>
</organism>
<dbReference type="PANTHER" id="PTHR30055">
    <property type="entry name" value="HTH-TYPE TRANSCRIPTIONAL REGULATOR RUTR"/>
    <property type="match status" value="1"/>
</dbReference>
<dbReference type="STRING" id="530584.SAMN05421630_11091"/>
<dbReference type="InterPro" id="IPR050109">
    <property type="entry name" value="HTH-type_TetR-like_transc_reg"/>
</dbReference>
<sequence>MMRYRADEGREAVTAMAATPHKTPEKEQTGRAHATRDLIVATAERLFAEHGVNSVSNRQIGAAAGQGNTTAVSYHFATKADLIRAILRKHDERIDVVREAMVADAAGSTDARDWIACLVVPPATHLAGLGTPTWFGRFGAQVATDPAHRRILREESFNSPSTMRAVTELDACVSGLPPRVQLERRDMARQLMVHGIAERERALAEGTATPRNSWAEAANGLTDALVGLWLAPVTG</sequence>
<dbReference type="GO" id="GO:0000976">
    <property type="term" value="F:transcription cis-regulatory region binding"/>
    <property type="evidence" value="ECO:0007669"/>
    <property type="project" value="TreeGrafter"/>
</dbReference>
<evidence type="ECO:0000256" key="3">
    <source>
        <dbReference type="ARBA" id="ARBA00023163"/>
    </source>
</evidence>
<keyword evidence="3" id="KW-0804">Transcription</keyword>
<dbReference type="Gene3D" id="1.10.357.10">
    <property type="entry name" value="Tetracycline Repressor, domain 2"/>
    <property type="match status" value="1"/>
</dbReference>
<dbReference type="EMBL" id="FMZE01000010">
    <property type="protein sequence ID" value="SDD58900.1"/>
    <property type="molecule type" value="Genomic_DNA"/>
</dbReference>
<proteinExistence type="predicted"/>
<keyword evidence="6" id="KW-1185">Reference proteome</keyword>
<gene>
    <name evidence="5" type="ORF">SAMN05421630_11091</name>
</gene>
<name>A0A1G6VYV9_9PSEU</name>
<keyword evidence="1" id="KW-0805">Transcription regulation</keyword>
<protein>
    <submittedName>
        <fullName evidence="5">Regulatory protein, tetR family</fullName>
    </submittedName>
</protein>